<organism evidence="1 2">
    <name type="scientific">Armillaria ostoyae</name>
    <name type="common">Armillaria root rot fungus</name>
    <dbReference type="NCBI Taxonomy" id="47428"/>
    <lineage>
        <taxon>Eukaryota</taxon>
        <taxon>Fungi</taxon>
        <taxon>Dikarya</taxon>
        <taxon>Basidiomycota</taxon>
        <taxon>Agaricomycotina</taxon>
        <taxon>Agaricomycetes</taxon>
        <taxon>Agaricomycetidae</taxon>
        <taxon>Agaricales</taxon>
        <taxon>Marasmiineae</taxon>
        <taxon>Physalacriaceae</taxon>
        <taxon>Armillaria</taxon>
    </lineage>
</organism>
<evidence type="ECO:0000313" key="2">
    <source>
        <dbReference type="Proteomes" id="UP000219338"/>
    </source>
</evidence>
<dbReference type="Proteomes" id="UP000219338">
    <property type="component" value="Unassembled WGS sequence"/>
</dbReference>
<reference evidence="2" key="1">
    <citation type="journal article" date="2017" name="Nat. Ecol. Evol.">
        <title>Genome expansion and lineage-specific genetic innovations in the forest pathogenic fungi Armillaria.</title>
        <authorList>
            <person name="Sipos G."/>
            <person name="Prasanna A.N."/>
            <person name="Walter M.C."/>
            <person name="O'Connor E."/>
            <person name="Balint B."/>
            <person name="Krizsan K."/>
            <person name="Kiss B."/>
            <person name="Hess J."/>
            <person name="Varga T."/>
            <person name="Slot J."/>
            <person name="Riley R."/>
            <person name="Boka B."/>
            <person name="Rigling D."/>
            <person name="Barry K."/>
            <person name="Lee J."/>
            <person name="Mihaltcheva S."/>
            <person name="LaButti K."/>
            <person name="Lipzen A."/>
            <person name="Waldron R."/>
            <person name="Moloney N.M."/>
            <person name="Sperisen C."/>
            <person name="Kredics L."/>
            <person name="Vagvoelgyi C."/>
            <person name="Patrignani A."/>
            <person name="Fitzpatrick D."/>
            <person name="Nagy I."/>
            <person name="Doyle S."/>
            <person name="Anderson J.B."/>
            <person name="Grigoriev I.V."/>
            <person name="Gueldener U."/>
            <person name="Muensterkoetter M."/>
            <person name="Nagy L.G."/>
        </authorList>
    </citation>
    <scope>NUCLEOTIDE SEQUENCE [LARGE SCALE GENOMIC DNA]</scope>
    <source>
        <strain evidence="2">C18/9</strain>
    </source>
</reference>
<keyword evidence="2" id="KW-1185">Reference proteome</keyword>
<protein>
    <submittedName>
        <fullName evidence="1">Uncharacterized protein</fullName>
    </submittedName>
</protein>
<accession>A0A284S6V9</accession>
<evidence type="ECO:0000313" key="1">
    <source>
        <dbReference type="EMBL" id="SJL16738.1"/>
    </source>
</evidence>
<sequence length="189" mass="21273">MKNFRVGKSAAIHVSRFYRTRPTFAFPLATLPMIARDLPSCGPQVLQQFRTLNRLERVILFVSRGRLFDRVLPLFSAFREDSGTYHGVQTTQTLNLTKAIIFLHHDERTNAEEDTIVNGTWLGCGGDTQTRIAVSSHSTAFHQPRLHPQRTATTSPVPVMSFDPKARQASVLPLHSTTMGSMIKRAGRW</sequence>
<dbReference type="AlphaFoldDB" id="A0A284S6V9"/>
<dbReference type="EMBL" id="FUEG01000037">
    <property type="protein sequence ID" value="SJL16738.1"/>
    <property type="molecule type" value="Genomic_DNA"/>
</dbReference>
<gene>
    <name evidence="1" type="ORF">ARMOST_20267</name>
</gene>
<proteinExistence type="predicted"/>
<name>A0A284S6V9_ARMOS</name>